<proteinExistence type="predicted"/>
<accession>A0A645HCI7</accession>
<keyword evidence="1" id="KW-0812">Transmembrane</keyword>
<protein>
    <submittedName>
        <fullName evidence="2">Uncharacterized protein</fullName>
    </submittedName>
</protein>
<feature type="transmembrane region" description="Helical" evidence="1">
    <location>
        <begin position="36"/>
        <end position="65"/>
    </location>
</feature>
<comment type="caution">
    <text evidence="2">The sequence shown here is derived from an EMBL/GenBank/DDBJ whole genome shotgun (WGS) entry which is preliminary data.</text>
</comment>
<evidence type="ECO:0000256" key="1">
    <source>
        <dbReference type="SAM" id="Phobius"/>
    </source>
</evidence>
<keyword evidence="1" id="KW-1133">Transmembrane helix</keyword>
<name>A0A645HCI7_9ZZZZ</name>
<evidence type="ECO:0000313" key="2">
    <source>
        <dbReference type="EMBL" id="MPN33804.1"/>
    </source>
</evidence>
<reference evidence="2" key="1">
    <citation type="submission" date="2019-08" db="EMBL/GenBank/DDBJ databases">
        <authorList>
            <person name="Kucharzyk K."/>
            <person name="Murdoch R.W."/>
            <person name="Higgins S."/>
            <person name="Loffler F."/>
        </authorList>
    </citation>
    <scope>NUCLEOTIDE SEQUENCE</scope>
</reference>
<dbReference type="AlphaFoldDB" id="A0A645HCI7"/>
<gene>
    <name evidence="2" type="ORF">SDC9_181296</name>
</gene>
<sequence length="93" mass="10889">MVVHMAMHILRAGLHLEVYMVLLQQIKIQLHQPNTIIIMVLLVYIIRLLPVQNIIDIAMFMLMIIKQNPMICFGKRLLVVRGRVVTLEKLYLI</sequence>
<organism evidence="2">
    <name type="scientific">bioreactor metagenome</name>
    <dbReference type="NCBI Taxonomy" id="1076179"/>
    <lineage>
        <taxon>unclassified sequences</taxon>
        <taxon>metagenomes</taxon>
        <taxon>ecological metagenomes</taxon>
    </lineage>
</organism>
<keyword evidence="1" id="KW-0472">Membrane</keyword>
<dbReference type="EMBL" id="VSSQ01086486">
    <property type="protein sequence ID" value="MPN33804.1"/>
    <property type="molecule type" value="Genomic_DNA"/>
</dbReference>